<evidence type="ECO:0000313" key="2">
    <source>
        <dbReference type="EMBL" id="KAJ6837536.1"/>
    </source>
</evidence>
<gene>
    <name evidence="2" type="ORF">M6B38_120290</name>
</gene>
<feature type="region of interest" description="Disordered" evidence="1">
    <location>
        <begin position="1"/>
        <end position="48"/>
    </location>
</feature>
<evidence type="ECO:0000313" key="3">
    <source>
        <dbReference type="Proteomes" id="UP001140949"/>
    </source>
</evidence>
<dbReference type="AlphaFoldDB" id="A0AAX6H971"/>
<sequence>MTTCCTSSSTCRTSVWPLSKPPMGESSSSTSRGARASATSSSRSPRVG</sequence>
<reference evidence="2" key="2">
    <citation type="submission" date="2023-04" db="EMBL/GenBank/DDBJ databases">
        <authorList>
            <person name="Bruccoleri R.E."/>
            <person name="Oakeley E.J."/>
            <person name="Faust A.-M."/>
            <person name="Dessus-Babus S."/>
            <person name="Altorfer M."/>
            <person name="Burckhardt D."/>
            <person name="Oertli M."/>
            <person name="Naumann U."/>
            <person name="Petersen F."/>
            <person name="Wong J."/>
        </authorList>
    </citation>
    <scope>NUCLEOTIDE SEQUENCE</scope>
    <source>
        <strain evidence="2">GSM-AAB239-AS_SAM_17_03QT</strain>
        <tissue evidence="2">Leaf</tissue>
    </source>
</reference>
<comment type="caution">
    <text evidence="2">The sequence shown here is derived from an EMBL/GenBank/DDBJ whole genome shotgun (WGS) entry which is preliminary data.</text>
</comment>
<feature type="compositionally biased region" description="Low complexity" evidence="1">
    <location>
        <begin position="1"/>
        <end position="14"/>
    </location>
</feature>
<organism evidence="2 3">
    <name type="scientific">Iris pallida</name>
    <name type="common">Sweet iris</name>
    <dbReference type="NCBI Taxonomy" id="29817"/>
    <lineage>
        <taxon>Eukaryota</taxon>
        <taxon>Viridiplantae</taxon>
        <taxon>Streptophyta</taxon>
        <taxon>Embryophyta</taxon>
        <taxon>Tracheophyta</taxon>
        <taxon>Spermatophyta</taxon>
        <taxon>Magnoliopsida</taxon>
        <taxon>Liliopsida</taxon>
        <taxon>Asparagales</taxon>
        <taxon>Iridaceae</taxon>
        <taxon>Iridoideae</taxon>
        <taxon>Irideae</taxon>
        <taxon>Iris</taxon>
    </lineage>
</organism>
<dbReference type="Proteomes" id="UP001140949">
    <property type="component" value="Unassembled WGS sequence"/>
</dbReference>
<accession>A0AAX6H971</accession>
<protein>
    <submittedName>
        <fullName evidence="2">Phosphatidylinositol 4-kinase gamma 4-like</fullName>
    </submittedName>
</protein>
<dbReference type="EMBL" id="JANAVB010011395">
    <property type="protein sequence ID" value="KAJ6837536.1"/>
    <property type="molecule type" value="Genomic_DNA"/>
</dbReference>
<evidence type="ECO:0000256" key="1">
    <source>
        <dbReference type="SAM" id="MobiDB-lite"/>
    </source>
</evidence>
<name>A0AAX6H971_IRIPA</name>
<proteinExistence type="predicted"/>
<reference evidence="2" key="1">
    <citation type="journal article" date="2023" name="GigaByte">
        <title>Genome assembly of the bearded iris, Iris pallida Lam.</title>
        <authorList>
            <person name="Bruccoleri R.E."/>
            <person name="Oakeley E.J."/>
            <person name="Faust A.M.E."/>
            <person name="Altorfer M."/>
            <person name="Dessus-Babus S."/>
            <person name="Burckhardt D."/>
            <person name="Oertli M."/>
            <person name="Naumann U."/>
            <person name="Petersen F."/>
            <person name="Wong J."/>
        </authorList>
    </citation>
    <scope>NUCLEOTIDE SEQUENCE</scope>
    <source>
        <strain evidence="2">GSM-AAB239-AS_SAM_17_03QT</strain>
    </source>
</reference>
<feature type="compositionally biased region" description="Low complexity" evidence="1">
    <location>
        <begin position="26"/>
        <end position="48"/>
    </location>
</feature>
<keyword evidence="3" id="KW-1185">Reference proteome</keyword>